<dbReference type="Proteomes" id="UP000655570">
    <property type="component" value="Unassembled WGS sequence"/>
</dbReference>
<keyword evidence="1" id="KW-1133">Transmembrane helix</keyword>
<evidence type="ECO:0000256" key="1">
    <source>
        <dbReference type="SAM" id="Phobius"/>
    </source>
</evidence>
<organism evidence="2 3">
    <name type="scientific">Oerskovia merdavium</name>
    <dbReference type="NCBI Taxonomy" id="2762227"/>
    <lineage>
        <taxon>Bacteria</taxon>
        <taxon>Bacillati</taxon>
        <taxon>Actinomycetota</taxon>
        <taxon>Actinomycetes</taxon>
        <taxon>Micrococcales</taxon>
        <taxon>Cellulomonadaceae</taxon>
        <taxon>Oerskovia</taxon>
    </lineage>
</organism>
<feature type="transmembrane region" description="Helical" evidence="1">
    <location>
        <begin position="20"/>
        <end position="37"/>
    </location>
</feature>
<keyword evidence="3" id="KW-1185">Reference proteome</keyword>
<dbReference type="EMBL" id="JACSQF010000019">
    <property type="protein sequence ID" value="MBD7982258.1"/>
    <property type="molecule type" value="Genomic_DNA"/>
</dbReference>
<gene>
    <name evidence="2" type="ORF">H9641_16255</name>
</gene>
<evidence type="ECO:0008006" key="4">
    <source>
        <dbReference type="Google" id="ProtNLM"/>
    </source>
</evidence>
<protein>
    <recommendedName>
        <fullName evidence="4">PH domain-containing protein</fullName>
    </recommendedName>
</protein>
<accession>A0ABR8U3I9</accession>
<comment type="caution">
    <text evidence="2">The sequence shown here is derived from an EMBL/GenBank/DDBJ whole genome shotgun (WGS) entry which is preliminary data.</text>
</comment>
<keyword evidence="1" id="KW-0812">Transmembrane</keyword>
<dbReference type="RefSeq" id="WP_191805474.1">
    <property type="nucleotide sequence ID" value="NZ_JACSQF010000019.1"/>
</dbReference>
<evidence type="ECO:0000313" key="2">
    <source>
        <dbReference type="EMBL" id="MBD7982258.1"/>
    </source>
</evidence>
<keyword evidence="1" id="KW-0472">Membrane</keyword>
<name>A0ABR8U3I9_9CELL</name>
<reference evidence="2 3" key="1">
    <citation type="submission" date="2020-08" db="EMBL/GenBank/DDBJ databases">
        <title>A Genomic Blueprint of the Chicken Gut Microbiome.</title>
        <authorList>
            <person name="Gilroy R."/>
            <person name="Ravi A."/>
            <person name="Getino M."/>
            <person name="Pursley I."/>
            <person name="Horton D.L."/>
            <person name="Alikhan N.-F."/>
            <person name="Baker D."/>
            <person name="Gharbi K."/>
            <person name="Hall N."/>
            <person name="Watson M."/>
            <person name="Adriaenssens E.M."/>
            <person name="Foster-Nyarko E."/>
            <person name="Jarju S."/>
            <person name="Secka A."/>
            <person name="Antonio M."/>
            <person name="Oren A."/>
            <person name="Chaudhuri R."/>
            <person name="La Ragione R.M."/>
            <person name="Hildebrand F."/>
            <person name="Pallen M.J."/>
        </authorList>
    </citation>
    <scope>NUCLEOTIDE SEQUENCE [LARGE SCALE GENOMIC DNA]</scope>
    <source>
        <strain evidence="2 3">Sa2CUA9</strain>
    </source>
</reference>
<evidence type="ECO:0000313" key="3">
    <source>
        <dbReference type="Proteomes" id="UP000655570"/>
    </source>
</evidence>
<proteinExistence type="predicted"/>
<feature type="transmembrane region" description="Helical" evidence="1">
    <location>
        <begin position="43"/>
        <end position="67"/>
    </location>
</feature>
<sequence>MDEGPVAATLVEYDRVNRTGLAVITLVIVVPLAAFATDGPWRVLLICGAVVGGIGYAALGPSIRLDLRDGHLLRRFMTRRTDLDLVGVTEVDVFWIPYGPPQLVVRSPAGRVQLAVDEASSAFRRELGRQLRAAGRRDRCSGAASEHLYLTGS</sequence>